<dbReference type="EMBL" id="CAMXCT020006563">
    <property type="protein sequence ID" value="CAL1169400.1"/>
    <property type="molecule type" value="Genomic_DNA"/>
</dbReference>
<organism evidence="4">
    <name type="scientific">Cladocopium goreaui</name>
    <dbReference type="NCBI Taxonomy" id="2562237"/>
    <lineage>
        <taxon>Eukaryota</taxon>
        <taxon>Sar</taxon>
        <taxon>Alveolata</taxon>
        <taxon>Dinophyceae</taxon>
        <taxon>Suessiales</taxon>
        <taxon>Symbiodiniaceae</taxon>
        <taxon>Cladocopium</taxon>
    </lineage>
</organism>
<dbReference type="SUPFAM" id="SSF82199">
    <property type="entry name" value="SET domain"/>
    <property type="match status" value="1"/>
</dbReference>
<dbReference type="InterPro" id="IPR011990">
    <property type="entry name" value="TPR-like_helical_dom_sf"/>
</dbReference>
<feature type="region of interest" description="Disordered" evidence="1">
    <location>
        <begin position="1"/>
        <end position="42"/>
    </location>
</feature>
<dbReference type="Pfam" id="PF00856">
    <property type="entry name" value="SET"/>
    <property type="match status" value="1"/>
</dbReference>
<feature type="transmembrane region" description="Helical" evidence="2">
    <location>
        <begin position="619"/>
        <end position="637"/>
    </location>
</feature>
<keyword evidence="2" id="KW-0812">Transmembrane</keyword>
<dbReference type="PROSITE" id="PS50280">
    <property type="entry name" value="SET"/>
    <property type="match status" value="1"/>
</dbReference>
<gene>
    <name evidence="4" type="ORF">C1SCF055_LOCUS40804</name>
</gene>
<evidence type="ECO:0000256" key="1">
    <source>
        <dbReference type="SAM" id="MobiDB-lite"/>
    </source>
</evidence>
<evidence type="ECO:0000313" key="6">
    <source>
        <dbReference type="Proteomes" id="UP001152797"/>
    </source>
</evidence>
<dbReference type="EMBL" id="CAMXCT010006563">
    <property type="protein sequence ID" value="CAI4016025.1"/>
    <property type="molecule type" value="Genomic_DNA"/>
</dbReference>
<comment type="caution">
    <text evidence="4">The sequence shown here is derived from an EMBL/GenBank/DDBJ whole genome shotgun (WGS) entry which is preliminary data.</text>
</comment>
<protein>
    <submittedName>
        <fullName evidence="5">Histone-lysine N-methyltransferase set5</fullName>
    </submittedName>
</protein>
<dbReference type="OrthoDB" id="265717at2759"/>
<dbReference type="Gene3D" id="2.170.270.10">
    <property type="entry name" value="SET domain"/>
    <property type="match status" value="1"/>
</dbReference>
<evidence type="ECO:0000256" key="2">
    <source>
        <dbReference type="SAM" id="Phobius"/>
    </source>
</evidence>
<reference evidence="4" key="1">
    <citation type="submission" date="2022-10" db="EMBL/GenBank/DDBJ databases">
        <authorList>
            <person name="Chen Y."/>
            <person name="Dougan E. K."/>
            <person name="Chan C."/>
            <person name="Rhodes N."/>
            <person name="Thang M."/>
        </authorList>
    </citation>
    <scope>NUCLEOTIDE SEQUENCE</scope>
</reference>
<dbReference type="AlphaFoldDB" id="A0A9P1DTH1"/>
<dbReference type="SMART" id="SM00317">
    <property type="entry name" value="SET"/>
    <property type="match status" value="1"/>
</dbReference>
<dbReference type="InterPro" id="IPR001214">
    <property type="entry name" value="SET_dom"/>
</dbReference>
<evidence type="ECO:0000259" key="3">
    <source>
        <dbReference type="PROSITE" id="PS50280"/>
    </source>
</evidence>
<dbReference type="PANTHER" id="PTHR47332">
    <property type="entry name" value="SET DOMAIN-CONTAINING PROTEIN 5"/>
    <property type="match status" value="1"/>
</dbReference>
<dbReference type="Proteomes" id="UP001152797">
    <property type="component" value="Unassembled WGS sequence"/>
</dbReference>
<dbReference type="InterPro" id="IPR046341">
    <property type="entry name" value="SET_dom_sf"/>
</dbReference>
<sequence length="638" mass="73577">MKHPTAQKEPRPEKAQKSKKRTADGSNAETKPAEPKATQPEQTKLLIRIRDILKKLPRDVRSDVITKQFSQKQRLILEKWMVDMSSAQGICFDAVEIHTKPCDFQTGLEYLVVLTAVKQKMRDPQTMHVCFEQRLQKALVSSAKEHRGDSEELKLDFCVIHSARFFIGAELRTPKVHTVEQLGKTRRLLEPFRKYQYAKGGGRRNNFWHYSPVHLQDAWGRFKKAVAEVLQHLYALVVERPLPAFQGLPEAFNDLSVMTFPPSANAKRCSLQTLGLLCRSLLPCKVTKAWSSRLRCSLRPTALFPRVLNARFASEEAREVSQEKAFEVVNVEGHGLSARATRDLKLGDVVLLEEPVLVVTSNDKGDEWKEQLYSKYQALPEEKQQEVWNLHDACLQKREKSLEGILFTNCIGRDQRVRFDAALCLELSRFNHSCSPNLEQSWDQEAGQVRLVAAEPVKAGEELFTHYVELRLHREERRQQLHENYGFWCDCKACSEPSEGSDRRRTEMKRLDDSIRVDQQDRLKNMDRGERSVKRVLKLFDQEGLHLLTWRKLHCLSGMEFALRRGDVTASIRWARKGYENAKLAHGEHHRDTMYLAALMKDPSSHPDFEYRTESAKNWGTWVVAMCVLFVILTVAYV</sequence>
<evidence type="ECO:0000313" key="4">
    <source>
        <dbReference type="EMBL" id="CAI4016025.1"/>
    </source>
</evidence>
<dbReference type="EMBL" id="CAMXCT030006563">
    <property type="protein sequence ID" value="CAL4803337.1"/>
    <property type="molecule type" value="Genomic_DNA"/>
</dbReference>
<feature type="domain" description="SET" evidence="3">
    <location>
        <begin position="324"/>
        <end position="468"/>
    </location>
</feature>
<keyword evidence="2" id="KW-0472">Membrane</keyword>
<feature type="compositionally biased region" description="Basic and acidic residues" evidence="1">
    <location>
        <begin position="1"/>
        <end position="16"/>
    </location>
</feature>
<reference evidence="5 6" key="2">
    <citation type="submission" date="2024-05" db="EMBL/GenBank/DDBJ databases">
        <authorList>
            <person name="Chen Y."/>
            <person name="Shah S."/>
            <person name="Dougan E. K."/>
            <person name="Thang M."/>
            <person name="Chan C."/>
        </authorList>
    </citation>
    <scope>NUCLEOTIDE SEQUENCE [LARGE SCALE GENOMIC DNA]</scope>
</reference>
<name>A0A9P1DTH1_9DINO</name>
<keyword evidence="2" id="KW-1133">Transmembrane helix</keyword>
<keyword evidence="6" id="KW-1185">Reference proteome</keyword>
<evidence type="ECO:0000313" key="5">
    <source>
        <dbReference type="EMBL" id="CAL4803337.1"/>
    </source>
</evidence>
<accession>A0A9P1DTH1</accession>
<dbReference type="InterPro" id="IPR053185">
    <property type="entry name" value="SET_domain_protein"/>
</dbReference>
<dbReference type="Gene3D" id="1.25.40.10">
    <property type="entry name" value="Tetratricopeptide repeat domain"/>
    <property type="match status" value="1"/>
</dbReference>
<dbReference type="PANTHER" id="PTHR47332:SF4">
    <property type="entry name" value="SET DOMAIN-CONTAINING PROTEIN 5"/>
    <property type="match status" value="1"/>
</dbReference>
<proteinExistence type="predicted"/>
<dbReference type="CDD" id="cd20071">
    <property type="entry name" value="SET_SMYD"/>
    <property type="match status" value="1"/>
</dbReference>